<evidence type="ECO:0000256" key="2">
    <source>
        <dbReference type="ARBA" id="ARBA00022448"/>
    </source>
</evidence>
<dbReference type="Gene3D" id="1.20.1250.20">
    <property type="entry name" value="MFS general substrate transporter like domains"/>
    <property type="match status" value="1"/>
</dbReference>
<dbReference type="PANTHER" id="PTHR43791:SF36">
    <property type="entry name" value="TRANSPORTER, PUTATIVE (AFU_ORTHOLOGUE AFUA_6G08340)-RELATED"/>
    <property type="match status" value="1"/>
</dbReference>
<feature type="compositionally biased region" description="Basic and acidic residues" evidence="6">
    <location>
        <begin position="11"/>
        <end position="22"/>
    </location>
</feature>
<feature type="transmembrane region" description="Helical" evidence="7">
    <location>
        <begin position="177"/>
        <end position="198"/>
    </location>
</feature>
<feature type="transmembrane region" description="Helical" evidence="7">
    <location>
        <begin position="53"/>
        <end position="71"/>
    </location>
</feature>
<organism evidence="9 10">
    <name type="scientific">Tilletia horrida</name>
    <dbReference type="NCBI Taxonomy" id="155126"/>
    <lineage>
        <taxon>Eukaryota</taxon>
        <taxon>Fungi</taxon>
        <taxon>Dikarya</taxon>
        <taxon>Basidiomycota</taxon>
        <taxon>Ustilaginomycotina</taxon>
        <taxon>Exobasidiomycetes</taxon>
        <taxon>Tilletiales</taxon>
        <taxon>Tilletiaceae</taxon>
        <taxon>Tilletia</taxon>
    </lineage>
</organism>
<keyword evidence="10" id="KW-1185">Reference proteome</keyword>
<keyword evidence="2" id="KW-0813">Transport</keyword>
<dbReference type="EMBL" id="JAPDMQ010000135">
    <property type="protein sequence ID" value="KAK0533536.1"/>
    <property type="molecule type" value="Genomic_DNA"/>
</dbReference>
<dbReference type="SUPFAM" id="SSF103473">
    <property type="entry name" value="MFS general substrate transporter"/>
    <property type="match status" value="1"/>
</dbReference>
<keyword evidence="4 7" id="KW-1133">Transmembrane helix</keyword>
<evidence type="ECO:0000256" key="5">
    <source>
        <dbReference type="ARBA" id="ARBA00023136"/>
    </source>
</evidence>
<reference evidence="9" key="1">
    <citation type="journal article" date="2023" name="PhytoFront">
        <title>Draft Genome Resources of Seven Strains of Tilletia horrida, Causal Agent of Kernel Smut of Rice.</title>
        <authorList>
            <person name="Khanal S."/>
            <person name="Antony Babu S."/>
            <person name="Zhou X.G."/>
        </authorList>
    </citation>
    <scope>NUCLEOTIDE SEQUENCE</scope>
    <source>
        <strain evidence="9">TX3</strain>
    </source>
</reference>
<feature type="transmembrane region" description="Helical" evidence="7">
    <location>
        <begin position="347"/>
        <end position="364"/>
    </location>
</feature>
<evidence type="ECO:0000259" key="8">
    <source>
        <dbReference type="PROSITE" id="PS50850"/>
    </source>
</evidence>
<dbReference type="FunFam" id="1.20.1250.20:FF:000018">
    <property type="entry name" value="MFS transporter permease"/>
    <property type="match status" value="1"/>
</dbReference>
<accession>A0AAN6GF00</accession>
<dbReference type="GO" id="GO:0022857">
    <property type="term" value="F:transmembrane transporter activity"/>
    <property type="evidence" value="ECO:0007669"/>
    <property type="project" value="InterPro"/>
</dbReference>
<feature type="transmembrane region" description="Helical" evidence="7">
    <location>
        <begin position="431"/>
        <end position="450"/>
    </location>
</feature>
<feature type="transmembrane region" description="Helical" evidence="7">
    <location>
        <begin position="306"/>
        <end position="327"/>
    </location>
</feature>
<dbReference type="InterPro" id="IPR020846">
    <property type="entry name" value="MFS_dom"/>
</dbReference>
<dbReference type="Pfam" id="PF07690">
    <property type="entry name" value="MFS_1"/>
    <property type="match status" value="1"/>
</dbReference>
<comment type="subcellular location">
    <subcellularLocation>
        <location evidence="1">Membrane</location>
        <topology evidence="1">Multi-pass membrane protein</topology>
    </subcellularLocation>
</comment>
<feature type="transmembrane region" description="Helical" evidence="7">
    <location>
        <begin position="371"/>
        <end position="391"/>
    </location>
</feature>
<dbReference type="InterPro" id="IPR036259">
    <property type="entry name" value="MFS_trans_sf"/>
</dbReference>
<proteinExistence type="predicted"/>
<dbReference type="GO" id="GO:0016020">
    <property type="term" value="C:membrane"/>
    <property type="evidence" value="ECO:0007669"/>
    <property type="project" value="UniProtKB-SubCell"/>
</dbReference>
<dbReference type="PROSITE" id="PS50850">
    <property type="entry name" value="MFS"/>
    <property type="match status" value="1"/>
</dbReference>
<feature type="transmembrane region" description="Helical" evidence="7">
    <location>
        <begin position="210"/>
        <end position="230"/>
    </location>
</feature>
<feature type="transmembrane region" description="Helical" evidence="7">
    <location>
        <begin position="462"/>
        <end position="486"/>
    </location>
</feature>
<feature type="region of interest" description="Disordered" evidence="6">
    <location>
        <begin position="1"/>
        <end position="24"/>
    </location>
</feature>
<feature type="domain" description="Major facilitator superfamily (MFS) profile" evidence="8">
    <location>
        <begin position="53"/>
        <end position="491"/>
    </location>
</feature>
<dbReference type="FunFam" id="1.20.1250.20:FF:000013">
    <property type="entry name" value="MFS general substrate transporter"/>
    <property type="match status" value="1"/>
</dbReference>
<dbReference type="AlphaFoldDB" id="A0AAN6GF00"/>
<sequence length="527" mass="58027">MSTTNSPTATHVEDLETGRDGNKGGAVVSELGTGRWWTDEEERQVRRKVDLNVLPLMFVLYALAFLDRSNIGNAKVQLVPDLGFSDSQFQWLLTIFYIAYILFQWCMIFYAIFPPRKFVAICVFFWGLASTLQATAYNWSGMMAARFFMGIFEAAWSTGVAFFFTTLFTKKEIGFRFAIFVSGSAVASAFAGALAYGLLQTNTAIAPWRLLFVIEGAPTILMAPVVWFFLPDDLSSARFLSDRERKIALCRLAEQEGDLAGSADGAEDQAAEGKDALAMSAREKAVEEIKAKFNPRAGIEAFKEPLAYCAAALYFLLNCSYSSLPIYLPTILQGLGYSSINAQGYSAPPYVCAFVVALTAAFVSDRTGYRGTPCIFMATLAAVGYIILGTSTEDHTRYGACFMVAIGLFSFIPLVIYWLLLNQSNKSKRGVALAILGTTGQCGTILGTRLFPAKDGPRYQRGFFVCGSLLFFAALLVCVSLGCMLLSNARKEKRCPLKAGLSPEQEREKQRDIAANGEKSDYYRWTL</sequence>
<dbReference type="Proteomes" id="UP001176521">
    <property type="component" value="Unassembled WGS sequence"/>
</dbReference>
<dbReference type="InterPro" id="IPR011701">
    <property type="entry name" value="MFS"/>
</dbReference>
<gene>
    <name evidence="9" type="ORF">OC842_002936</name>
</gene>
<comment type="caution">
    <text evidence="9">The sequence shown here is derived from an EMBL/GenBank/DDBJ whole genome shotgun (WGS) entry which is preliminary data.</text>
</comment>
<keyword evidence="3 7" id="KW-0812">Transmembrane</keyword>
<evidence type="ECO:0000256" key="1">
    <source>
        <dbReference type="ARBA" id="ARBA00004141"/>
    </source>
</evidence>
<feature type="transmembrane region" description="Helical" evidence="7">
    <location>
        <begin position="91"/>
        <end position="113"/>
    </location>
</feature>
<evidence type="ECO:0000256" key="7">
    <source>
        <dbReference type="SAM" id="Phobius"/>
    </source>
</evidence>
<feature type="transmembrane region" description="Helical" evidence="7">
    <location>
        <begin position="143"/>
        <end position="165"/>
    </location>
</feature>
<dbReference type="PANTHER" id="PTHR43791">
    <property type="entry name" value="PERMEASE-RELATED"/>
    <property type="match status" value="1"/>
</dbReference>
<evidence type="ECO:0000313" key="9">
    <source>
        <dbReference type="EMBL" id="KAK0533536.1"/>
    </source>
</evidence>
<protein>
    <recommendedName>
        <fullName evidence="8">Major facilitator superfamily (MFS) profile domain-containing protein</fullName>
    </recommendedName>
</protein>
<evidence type="ECO:0000256" key="4">
    <source>
        <dbReference type="ARBA" id="ARBA00022989"/>
    </source>
</evidence>
<name>A0AAN6GF00_9BASI</name>
<feature type="transmembrane region" description="Helical" evidence="7">
    <location>
        <begin position="397"/>
        <end position="419"/>
    </location>
</feature>
<feature type="transmembrane region" description="Helical" evidence="7">
    <location>
        <begin position="118"/>
        <end position="137"/>
    </location>
</feature>
<evidence type="ECO:0000256" key="6">
    <source>
        <dbReference type="SAM" id="MobiDB-lite"/>
    </source>
</evidence>
<keyword evidence="5 7" id="KW-0472">Membrane</keyword>
<evidence type="ECO:0000313" key="10">
    <source>
        <dbReference type="Proteomes" id="UP001176521"/>
    </source>
</evidence>
<evidence type="ECO:0000256" key="3">
    <source>
        <dbReference type="ARBA" id="ARBA00022692"/>
    </source>
</evidence>